<protein>
    <recommendedName>
        <fullName evidence="4">Major capsid protein N-terminal domain-containing protein</fullName>
    </recommendedName>
</protein>
<dbReference type="Gene3D" id="2.70.9.20">
    <property type="entry name" value="Major capsid protein Vp54"/>
    <property type="match status" value="1"/>
</dbReference>
<reference evidence="3" key="1">
    <citation type="journal article" date="2020" name="Nature">
        <title>Giant virus diversity and host interactions through global metagenomics.</title>
        <authorList>
            <person name="Schulz F."/>
            <person name="Roux S."/>
            <person name="Paez-Espino D."/>
            <person name="Jungbluth S."/>
            <person name="Walsh D.A."/>
            <person name="Denef V.J."/>
            <person name="McMahon K.D."/>
            <person name="Konstantinidis K.T."/>
            <person name="Eloe-Fadrosh E.A."/>
            <person name="Kyrpides N.C."/>
            <person name="Woyke T."/>
        </authorList>
    </citation>
    <scope>NUCLEOTIDE SEQUENCE</scope>
    <source>
        <strain evidence="3">GVMAG-M-3300027833-11</strain>
    </source>
</reference>
<evidence type="ECO:0000313" key="3">
    <source>
        <dbReference type="EMBL" id="QHU30222.1"/>
    </source>
</evidence>
<dbReference type="EMBL" id="MN740504">
    <property type="protein sequence ID" value="QHU30222.1"/>
    <property type="molecule type" value="Genomic_DNA"/>
</dbReference>
<dbReference type="AlphaFoldDB" id="A0A6C0LLW8"/>
<dbReference type="Gene3D" id="2.70.9.10">
    <property type="entry name" value="Adenovirus Type 2 Hexon, domain 4"/>
    <property type="match status" value="1"/>
</dbReference>
<sequence>MPGGLLNLVAYGNQNIILNGNPSKTFFKTTYAKYTNFGLQKFRIDFDGQRTLRMTDSSVFSFTVPRYGDLLMDTYLVVNMPHIWSPVYPPTTNYNSDVDTDNSTSVESGTGIDSSTGLPYASSLWQPYNFKWIKNLGSQMIESVRFTVGGHVIQEFTGQYLYNMVERDFDNAKKDLFYKMTGNTPNMNDPASLSSNGGYYPSAFHGGNSEDTDFKKGYNAAGSEPSIRARSLYIPLNIWFTMAAKMAFPLVSLQYAELQIEVTIRPVQELFTVNEIFTEPSQLYAPVPIQPNFNQSQYGMYRFLQTPPGVDISKDSIYEDRRTNWNADVHLVSTYAFLTDDEVRVFAGKPQEYLVRQVYSRTFKDVVGTKKLDINSLGLVSNYMWYFQRSDVNERNEWSNYTNWPYKILPNPAQVVGLNNTSPITIGHYNTYPGYTTGQSLQVGLKTTGIFSPENQKEVMSNWALLLDGKYRENDMPSGMWNYVEKYVRTSGNGQDGLYIYSFSLNTDPFDFQPNGAMNMSKFSTVQFEVKTMQPTLNAKASFTTICEPATGTVIGTEMPSRGIYDYTYDVVVLEERFNILKFTNGMAGLEFAR</sequence>
<dbReference type="InterPro" id="IPR007542">
    <property type="entry name" value="MCP_C"/>
</dbReference>
<dbReference type="InterPro" id="IPR038519">
    <property type="entry name" value="MCP_C_sf"/>
</dbReference>
<proteinExistence type="predicted"/>
<name>A0A6C0LLW8_9ZZZZ</name>
<feature type="domain" description="Major capsid protein N-terminal" evidence="2">
    <location>
        <begin position="25"/>
        <end position="278"/>
    </location>
</feature>
<organism evidence="3">
    <name type="scientific">viral metagenome</name>
    <dbReference type="NCBI Taxonomy" id="1070528"/>
    <lineage>
        <taxon>unclassified sequences</taxon>
        <taxon>metagenomes</taxon>
        <taxon>organismal metagenomes</taxon>
    </lineage>
</organism>
<dbReference type="Pfam" id="PF04451">
    <property type="entry name" value="Capsid_NCLDV"/>
    <property type="match status" value="1"/>
</dbReference>
<dbReference type="SUPFAM" id="SSF49749">
    <property type="entry name" value="Group II dsDNA viruses VP"/>
    <property type="match status" value="2"/>
</dbReference>
<evidence type="ECO:0008006" key="4">
    <source>
        <dbReference type="Google" id="ProtNLM"/>
    </source>
</evidence>
<dbReference type="Pfam" id="PF16903">
    <property type="entry name" value="Capsid_N"/>
    <property type="match status" value="1"/>
</dbReference>
<feature type="domain" description="Major capsid protein C-terminal" evidence="1">
    <location>
        <begin position="342"/>
        <end position="589"/>
    </location>
</feature>
<evidence type="ECO:0000259" key="2">
    <source>
        <dbReference type="Pfam" id="PF16903"/>
    </source>
</evidence>
<dbReference type="InterPro" id="IPR031654">
    <property type="entry name" value="Capsid_N"/>
</dbReference>
<dbReference type="GO" id="GO:0005198">
    <property type="term" value="F:structural molecule activity"/>
    <property type="evidence" value="ECO:0007669"/>
    <property type="project" value="InterPro"/>
</dbReference>
<accession>A0A6C0LLW8</accession>
<evidence type="ECO:0000259" key="1">
    <source>
        <dbReference type="Pfam" id="PF04451"/>
    </source>
</evidence>
<dbReference type="InterPro" id="IPR016112">
    <property type="entry name" value="VP_dsDNA_II"/>
</dbReference>